<dbReference type="OrthoDB" id="272960at2"/>
<gene>
    <name evidence="3" type="ORF">Mal4_49610</name>
</gene>
<name>A0A517ZDQ2_9PLAN</name>
<keyword evidence="2" id="KW-1133">Transmembrane helix</keyword>
<evidence type="ECO:0000256" key="1">
    <source>
        <dbReference type="SAM" id="MobiDB-lite"/>
    </source>
</evidence>
<dbReference type="Proteomes" id="UP000320496">
    <property type="component" value="Chromosome"/>
</dbReference>
<organism evidence="3 4">
    <name type="scientific">Maioricimonas rarisocia</name>
    <dbReference type="NCBI Taxonomy" id="2528026"/>
    <lineage>
        <taxon>Bacteria</taxon>
        <taxon>Pseudomonadati</taxon>
        <taxon>Planctomycetota</taxon>
        <taxon>Planctomycetia</taxon>
        <taxon>Planctomycetales</taxon>
        <taxon>Planctomycetaceae</taxon>
        <taxon>Maioricimonas</taxon>
    </lineage>
</organism>
<keyword evidence="2" id="KW-0812">Transmembrane</keyword>
<accession>A0A517ZDQ2</accession>
<evidence type="ECO:0000313" key="4">
    <source>
        <dbReference type="Proteomes" id="UP000320496"/>
    </source>
</evidence>
<dbReference type="RefSeq" id="WP_145371879.1">
    <property type="nucleotide sequence ID" value="NZ_CP036275.1"/>
</dbReference>
<feature type="region of interest" description="Disordered" evidence="1">
    <location>
        <begin position="601"/>
        <end position="625"/>
    </location>
</feature>
<reference evidence="3 4" key="1">
    <citation type="submission" date="2019-02" db="EMBL/GenBank/DDBJ databases">
        <title>Deep-cultivation of Planctomycetes and their phenomic and genomic characterization uncovers novel biology.</title>
        <authorList>
            <person name="Wiegand S."/>
            <person name="Jogler M."/>
            <person name="Boedeker C."/>
            <person name="Pinto D."/>
            <person name="Vollmers J."/>
            <person name="Rivas-Marin E."/>
            <person name="Kohn T."/>
            <person name="Peeters S.H."/>
            <person name="Heuer A."/>
            <person name="Rast P."/>
            <person name="Oberbeckmann S."/>
            <person name="Bunk B."/>
            <person name="Jeske O."/>
            <person name="Meyerdierks A."/>
            <person name="Storesund J.E."/>
            <person name="Kallscheuer N."/>
            <person name="Luecker S."/>
            <person name="Lage O.M."/>
            <person name="Pohl T."/>
            <person name="Merkel B.J."/>
            <person name="Hornburger P."/>
            <person name="Mueller R.-W."/>
            <person name="Bruemmer F."/>
            <person name="Labrenz M."/>
            <person name="Spormann A.M."/>
            <person name="Op den Camp H."/>
            <person name="Overmann J."/>
            <person name="Amann R."/>
            <person name="Jetten M.S.M."/>
            <person name="Mascher T."/>
            <person name="Medema M.H."/>
            <person name="Devos D.P."/>
            <person name="Kaster A.-K."/>
            <person name="Ovreas L."/>
            <person name="Rohde M."/>
            <person name="Galperin M.Y."/>
            <person name="Jogler C."/>
        </authorList>
    </citation>
    <scope>NUCLEOTIDE SEQUENCE [LARGE SCALE GENOMIC DNA]</scope>
    <source>
        <strain evidence="3 4">Mal4</strain>
    </source>
</reference>
<dbReference type="AlphaFoldDB" id="A0A517ZDQ2"/>
<sequence>MNAHTTDAMPSDESGPHDMSTGRRIALVVLLIVVALSVSLGAYAMFGPNPRVPEGVLTATADEDGDGYRQEGDISDDPSLVATATKLESNIRTNSSSSTASSSGDRLFDRTLAIYNLGDDLLMKRVGLAVFEQLRDEGRFDQIRYLPAGEHLPWGERLPDFFVTLDNTSWEEGGLPGSKTFEGEFVVTACDRFRRSSHGYHTSTSPPQLQLRFKAEIDYTAKQTGVETSGARYQAVSRDVAKEVVKQLTAVLDKQKEKIGSVGDLPDVLYPEYVAPPEFDVVEELDAEKLIDGPAFMRHCLAMWEVPAKRPANEVVEIVREALANDEWKVPEGGPDDEYLRATKDSKVLVVFRQDDGRFVAGEDADTPKPMFIAYVHAMSHDDLQGALEQLFDEGVDESVLVMFQNAWHLNRDQIVKYFEEHPPTHPDAWLQLAYFYKRDDPEAARDALLRANALQRVLHQENASSRMKSLAEDLGMEELPQRLSHEMIQTLGFEDLSEPGEVEVLVRAGELKAIWLGDHDDEQRWMLLTPVHKKGEGHTRSLRAQMITLRNGGWSRSDGTSGDLTNSEFPVHQRRVEGKDSVKVFSEPQEDGRTYLLRIERTAPEEKEAPGEPEEPETQGETVI</sequence>
<feature type="region of interest" description="Disordered" evidence="1">
    <location>
        <begin position="56"/>
        <end position="76"/>
    </location>
</feature>
<proteinExistence type="predicted"/>
<dbReference type="EMBL" id="CP036275">
    <property type="protein sequence ID" value="QDU40603.1"/>
    <property type="molecule type" value="Genomic_DNA"/>
</dbReference>
<keyword evidence="4" id="KW-1185">Reference proteome</keyword>
<keyword evidence="2" id="KW-0472">Membrane</keyword>
<evidence type="ECO:0000256" key="2">
    <source>
        <dbReference type="SAM" id="Phobius"/>
    </source>
</evidence>
<feature type="transmembrane region" description="Helical" evidence="2">
    <location>
        <begin position="25"/>
        <end position="46"/>
    </location>
</feature>
<protein>
    <submittedName>
        <fullName evidence="3">Uncharacterized protein</fullName>
    </submittedName>
</protein>
<evidence type="ECO:0000313" key="3">
    <source>
        <dbReference type="EMBL" id="QDU40603.1"/>
    </source>
</evidence>
<feature type="compositionally biased region" description="Basic and acidic residues" evidence="1">
    <location>
        <begin position="601"/>
        <end position="611"/>
    </location>
</feature>
<dbReference type="KEGG" id="mri:Mal4_49610"/>